<sequence length="40" mass="4625">MIIELDLKEVVEITLTELECCKQLYEVGLWIAGKDVYPLL</sequence>
<organism evidence="1 2">
    <name type="scientific">Cupriavidus basilensis</name>
    <dbReference type="NCBI Taxonomy" id="68895"/>
    <lineage>
        <taxon>Bacteria</taxon>
        <taxon>Pseudomonadati</taxon>
        <taxon>Pseudomonadota</taxon>
        <taxon>Betaproteobacteria</taxon>
        <taxon>Burkholderiales</taxon>
        <taxon>Burkholderiaceae</taxon>
        <taxon>Cupriavidus</taxon>
    </lineage>
</organism>
<protein>
    <submittedName>
        <fullName evidence="1">Uncharacterized protein</fullName>
    </submittedName>
</protein>
<gene>
    <name evidence="1" type="ORF">RR42_m1447</name>
</gene>
<dbReference type="AlphaFoldDB" id="A0A0C4Y7D4"/>
<keyword evidence="2" id="KW-1185">Reference proteome</keyword>
<dbReference type="EMBL" id="CP010536">
    <property type="protein sequence ID" value="AJG18848.1"/>
    <property type="molecule type" value="Genomic_DNA"/>
</dbReference>
<dbReference type="Proteomes" id="UP000031843">
    <property type="component" value="Chromosome main"/>
</dbReference>
<evidence type="ECO:0000313" key="2">
    <source>
        <dbReference type="Proteomes" id="UP000031843"/>
    </source>
</evidence>
<accession>A0A0C4Y7D4</accession>
<name>A0A0C4Y7D4_9BURK</name>
<proteinExistence type="predicted"/>
<dbReference type="KEGG" id="cbw:RR42_m1447"/>
<reference evidence="1 2" key="1">
    <citation type="journal article" date="2015" name="Genome Announc.">
        <title>Complete Genome Sequence of Cupriavidus basilensis 4G11, Isolated from the Oak Ridge Field Research Center Site.</title>
        <authorList>
            <person name="Ray J."/>
            <person name="Waters R.J."/>
            <person name="Skerker J.M."/>
            <person name="Kuehl J.V."/>
            <person name="Price M.N."/>
            <person name="Huang J."/>
            <person name="Chakraborty R."/>
            <person name="Arkin A.P."/>
            <person name="Deutschbauer A."/>
        </authorList>
    </citation>
    <scope>NUCLEOTIDE SEQUENCE [LARGE SCALE GENOMIC DNA]</scope>
    <source>
        <strain evidence="1">4G11</strain>
    </source>
</reference>
<evidence type="ECO:0000313" key="1">
    <source>
        <dbReference type="EMBL" id="AJG18848.1"/>
    </source>
</evidence>